<evidence type="ECO:0000313" key="1">
    <source>
        <dbReference type="EMBL" id="SUA44794.1"/>
    </source>
</evidence>
<sequence>MHDPDPPFRPIHRADGYLSPDDCGLIDPATGVLETELRCATGVVRSWLDGCDYAEGATR</sequence>
<name>A0A378WWJ8_9NOCA</name>
<reference evidence="1 2" key="1">
    <citation type="submission" date="2018-06" db="EMBL/GenBank/DDBJ databases">
        <authorList>
            <consortium name="Pathogen Informatics"/>
            <person name="Doyle S."/>
        </authorList>
    </citation>
    <scope>NUCLEOTIDE SEQUENCE [LARGE SCALE GENOMIC DNA]</scope>
    <source>
        <strain evidence="1 2">NCTC13184</strain>
    </source>
</reference>
<organism evidence="1 2">
    <name type="scientific">Nocardia africana</name>
    <dbReference type="NCBI Taxonomy" id="134964"/>
    <lineage>
        <taxon>Bacteria</taxon>
        <taxon>Bacillati</taxon>
        <taxon>Actinomycetota</taxon>
        <taxon>Actinomycetes</taxon>
        <taxon>Mycobacteriales</taxon>
        <taxon>Nocardiaceae</taxon>
        <taxon>Nocardia</taxon>
    </lineage>
</organism>
<accession>A0A378WWJ8</accession>
<dbReference type="AlphaFoldDB" id="A0A378WWJ8"/>
<proteinExistence type="predicted"/>
<protein>
    <submittedName>
        <fullName evidence="1">Uncharacterized protein</fullName>
    </submittedName>
</protein>
<dbReference type="EMBL" id="UGRU01000001">
    <property type="protein sequence ID" value="SUA44794.1"/>
    <property type="molecule type" value="Genomic_DNA"/>
</dbReference>
<dbReference type="Proteomes" id="UP000255082">
    <property type="component" value="Unassembled WGS sequence"/>
</dbReference>
<evidence type="ECO:0000313" key="2">
    <source>
        <dbReference type="Proteomes" id="UP000255082"/>
    </source>
</evidence>
<gene>
    <name evidence="1" type="ORF">NCTC13184_03314</name>
</gene>